<evidence type="ECO:0000256" key="3">
    <source>
        <dbReference type="ARBA" id="ARBA00022448"/>
    </source>
</evidence>
<organism evidence="13 14">
    <name type="scientific">Operophtera brumata</name>
    <name type="common">Winter moth</name>
    <name type="synonym">Phalaena brumata</name>
    <dbReference type="NCBI Taxonomy" id="104452"/>
    <lineage>
        <taxon>Eukaryota</taxon>
        <taxon>Metazoa</taxon>
        <taxon>Ecdysozoa</taxon>
        <taxon>Arthropoda</taxon>
        <taxon>Hexapoda</taxon>
        <taxon>Insecta</taxon>
        <taxon>Pterygota</taxon>
        <taxon>Neoptera</taxon>
        <taxon>Endopterygota</taxon>
        <taxon>Lepidoptera</taxon>
        <taxon>Glossata</taxon>
        <taxon>Ditrysia</taxon>
        <taxon>Geometroidea</taxon>
        <taxon>Geometridae</taxon>
        <taxon>Larentiinae</taxon>
        <taxon>Operophtera</taxon>
    </lineage>
</organism>
<dbReference type="Gene3D" id="1.10.287.820">
    <property type="entry name" value="Acid-sensing ion channel domain"/>
    <property type="match status" value="1"/>
</dbReference>
<sequence>MNGISPNEMFQNTEKEILSLNSNSIRGWSMETGYSDLEKDPFPKRGNENHASPDLEIFLRSREIDRDPLCNGLKSGFEIYLHHPADYPQSSLYHYSAVNGEVTTLAVSLHAQSTSDSLARYSPDVRQCYFQSDRYLRYFKNYTTKNCKAECLSNYTQEHCGCVGFYMPHDNSSLFCAESKLDCMRQAFDKMVRKEQRLKLGLDFPVSGCRCLPACNSVEYDADVLRTAFVIENFAGKRRHRYYGTCNDCYSGYFDFEDEYNISKVEIYFKKSRFMSFHRSELFGPTDFLASIGGILDLFLGFSFLSLVEILYFITLRLGVAIRRDIVEEKKKRAAAECSLRVALQLNHSELLRTLLLACGVSTDKHADIYPVLVDVSLGESPDFCVSHAPPSASILLRTLLLACGVSTDKHADIYPVLVDVSLGESPDSCVSHAPPSASILLRSLLLACGVSTDKHADIYPVLVDVSLGRITNLQLQTHLTSLCITNRDISNLLRLMELDVPVHEIKELVTPLVKQAKWGKRLTHAAHQLETVYRNAKALGCACPITVAPFLASNATQHSGVFWQMYVVRDTDKPKAKHRSGDLIARGG</sequence>
<proteinExistence type="inferred from homology"/>
<evidence type="ECO:0000256" key="8">
    <source>
        <dbReference type="ARBA" id="ARBA00023065"/>
    </source>
</evidence>
<dbReference type="PANTHER" id="PTHR11690:SF288">
    <property type="entry name" value="AMILORIDE-SENSITIVE NA+ CHANNEL-RELATED"/>
    <property type="match status" value="1"/>
</dbReference>
<comment type="subcellular location">
    <subcellularLocation>
        <location evidence="1">Membrane</location>
        <topology evidence="1">Multi-pass membrane protein</topology>
    </subcellularLocation>
</comment>
<comment type="caution">
    <text evidence="13">The sequence shown here is derived from an EMBL/GenBank/DDBJ whole genome shotgun (WGS) entry which is preliminary data.</text>
</comment>
<keyword evidence="7" id="KW-0915">Sodium</keyword>
<evidence type="ECO:0000256" key="11">
    <source>
        <dbReference type="ARBA" id="ARBA00023303"/>
    </source>
</evidence>
<dbReference type="GO" id="GO:0005886">
    <property type="term" value="C:plasma membrane"/>
    <property type="evidence" value="ECO:0007669"/>
    <property type="project" value="TreeGrafter"/>
</dbReference>
<dbReference type="PRINTS" id="PR01078">
    <property type="entry name" value="AMINACHANNEL"/>
</dbReference>
<evidence type="ECO:0000256" key="5">
    <source>
        <dbReference type="ARBA" id="ARBA00022692"/>
    </source>
</evidence>
<evidence type="ECO:0000256" key="7">
    <source>
        <dbReference type="ARBA" id="ARBA00023053"/>
    </source>
</evidence>
<dbReference type="InterPro" id="IPR045864">
    <property type="entry name" value="aa-tRNA-synth_II/BPL/LPL"/>
</dbReference>
<feature type="non-terminal residue" evidence="13">
    <location>
        <position position="589"/>
    </location>
</feature>
<comment type="similarity">
    <text evidence="2 12">Belongs to the amiloride-sensitive sodium channel (TC 1.A.6) family.</text>
</comment>
<keyword evidence="5 12" id="KW-0812">Transmembrane</keyword>
<dbReference type="Pfam" id="PF00858">
    <property type="entry name" value="ASC"/>
    <property type="match status" value="1"/>
</dbReference>
<evidence type="ECO:0000256" key="12">
    <source>
        <dbReference type="RuleBase" id="RU000679"/>
    </source>
</evidence>
<keyword evidence="6" id="KW-1133">Transmembrane helix</keyword>
<gene>
    <name evidence="13" type="ORF">OBRU01_13856</name>
</gene>
<dbReference type="Gene3D" id="3.30.930.10">
    <property type="entry name" value="Bira Bifunctional Protein, Domain 2"/>
    <property type="match status" value="1"/>
</dbReference>
<dbReference type="EMBL" id="JTDY01002335">
    <property type="protein sequence ID" value="KOB71642.1"/>
    <property type="molecule type" value="Genomic_DNA"/>
</dbReference>
<reference evidence="13 14" key="1">
    <citation type="journal article" date="2015" name="Genome Biol. Evol.">
        <title>The genome of winter moth (Operophtera brumata) provides a genomic perspective on sexual dimorphism and phenology.</title>
        <authorList>
            <person name="Derks M.F."/>
            <person name="Smit S."/>
            <person name="Salis L."/>
            <person name="Schijlen E."/>
            <person name="Bossers A."/>
            <person name="Mateman C."/>
            <person name="Pijl A.S."/>
            <person name="de Ridder D."/>
            <person name="Groenen M.A."/>
            <person name="Visser M.E."/>
            <person name="Megens H.J."/>
        </authorList>
    </citation>
    <scope>NUCLEOTIDE SEQUENCE [LARGE SCALE GENOMIC DNA]</scope>
    <source>
        <strain evidence="13">WM2013NL</strain>
        <tissue evidence="13">Head and thorax</tissue>
    </source>
</reference>
<keyword evidence="4 12" id="KW-0894">Sodium channel</keyword>
<keyword evidence="14" id="KW-1185">Reference proteome</keyword>
<evidence type="ECO:0000256" key="2">
    <source>
        <dbReference type="ARBA" id="ARBA00007193"/>
    </source>
</evidence>
<keyword evidence="3 12" id="KW-0813">Transport</keyword>
<keyword evidence="8 12" id="KW-0406">Ion transport</keyword>
<evidence type="ECO:0000256" key="10">
    <source>
        <dbReference type="ARBA" id="ARBA00023201"/>
    </source>
</evidence>
<evidence type="ECO:0000256" key="4">
    <source>
        <dbReference type="ARBA" id="ARBA00022461"/>
    </source>
</evidence>
<keyword evidence="11 12" id="KW-0407">Ion channel</keyword>
<dbReference type="GO" id="GO:0015280">
    <property type="term" value="F:ligand-gated sodium channel activity"/>
    <property type="evidence" value="ECO:0007669"/>
    <property type="project" value="TreeGrafter"/>
</dbReference>
<evidence type="ECO:0000256" key="1">
    <source>
        <dbReference type="ARBA" id="ARBA00004141"/>
    </source>
</evidence>
<dbReference type="STRING" id="104452.A0A0L7L821"/>
<dbReference type="Proteomes" id="UP000037510">
    <property type="component" value="Unassembled WGS sequence"/>
</dbReference>
<keyword evidence="9" id="KW-0472">Membrane</keyword>
<evidence type="ECO:0000256" key="6">
    <source>
        <dbReference type="ARBA" id="ARBA00022989"/>
    </source>
</evidence>
<accession>A0A0L7L821</accession>
<dbReference type="InterPro" id="IPR001873">
    <property type="entry name" value="ENaC"/>
</dbReference>
<name>A0A0L7L821_OPEBR</name>
<protein>
    <submittedName>
        <fullName evidence="13">Putative amiloride-sensitive sodium channel</fullName>
    </submittedName>
</protein>
<dbReference type="AlphaFoldDB" id="A0A0L7L821"/>
<dbReference type="Gene3D" id="1.10.287.770">
    <property type="entry name" value="YojJ-like"/>
    <property type="match status" value="1"/>
</dbReference>
<keyword evidence="10 12" id="KW-0739">Sodium transport</keyword>
<dbReference type="PANTHER" id="PTHR11690">
    <property type="entry name" value="AMILORIDE-SENSITIVE SODIUM CHANNEL-RELATED"/>
    <property type="match status" value="1"/>
</dbReference>
<evidence type="ECO:0000313" key="13">
    <source>
        <dbReference type="EMBL" id="KOB71642.1"/>
    </source>
</evidence>
<evidence type="ECO:0000256" key="9">
    <source>
        <dbReference type="ARBA" id="ARBA00023136"/>
    </source>
</evidence>
<evidence type="ECO:0000313" key="14">
    <source>
        <dbReference type="Proteomes" id="UP000037510"/>
    </source>
</evidence>